<dbReference type="CDD" id="cd18774">
    <property type="entry name" value="PDC2_HK_sensor"/>
    <property type="match status" value="1"/>
</dbReference>
<feature type="domain" description="GGDEF" evidence="12">
    <location>
        <begin position="380"/>
        <end position="508"/>
    </location>
</feature>
<keyword evidence="8" id="KW-0547">Nucleotide-binding</keyword>
<evidence type="ECO:0000256" key="2">
    <source>
        <dbReference type="ARBA" id="ARBA00004651"/>
    </source>
</evidence>
<evidence type="ECO:0000256" key="11">
    <source>
        <dbReference type="SAM" id="Phobius"/>
    </source>
</evidence>
<name>A0A9X4GK92_9ENTR</name>
<comment type="pathway">
    <text evidence="3">Purine metabolism; 3',5'-cyclic di-GMP biosynthesis.</text>
</comment>
<dbReference type="Gene3D" id="3.30.450.20">
    <property type="entry name" value="PAS domain"/>
    <property type="match status" value="2"/>
</dbReference>
<dbReference type="Gene3D" id="3.30.70.270">
    <property type="match status" value="1"/>
</dbReference>
<comment type="caution">
    <text evidence="13">The sequence shown here is derived from an EMBL/GenBank/DDBJ whole genome shotgun (WGS) entry which is preliminary data.</text>
</comment>
<dbReference type="GO" id="GO:0052621">
    <property type="term" value="F:diguanylate cyclase activity"/>
    <property type="evidence" value="ECO:0007669"/>
    <property type="project" value="UniProtKB-EC"/>
</dbReference>
<dbReference type="PANTHER" id="PTHR45138:SF9">
    <property type="entry name" value="DIGUANYLATE CYCLASE DGCM-RELATED"/>
    <property type="match status" value="1"/>
</dbReference>
<dbReference type="InterPro" id="IPR033479">
    <property type="entry name" value="dCache_1"/>
</dbReference>
<evidence type="ECO:0000256" key="8">
    <source>
        <dbReference type="ARBA" id="ARBA00023134"/>
    </source>
</evidence>
<dbReference type="Pfam" id="PF00990">
    <property type="entry name" value="GGDEF"/>
    <property type="match status" value="1"/>
</dbReference>
<feature type="transmembrane region" description="Helical" evidence="11">
    <location>
        <begin position="12"/>
        <end position="32"/>
    </location>
</feature>
<comment type="catalytic activity">
    <reaction evidence="10">
        <text>2 GTP = 3',3'-c-di-GMP + 2 diphosphate</text>
        <dbReference type="Rhea" id="RHEA:24898"/>
        <dbReference type="ChEBI" id="CHEBI:33019"/>
        <dbReference type="ChEBI" id="CHEBI:37565"/>
        <dbReference type="ChEBI" id="CHEBI:58805"/>
        <dbReference type="EC" id="2.7.7.65"/>
    </reaction>
</comment>
<dbReference type="SMART" id="SM00267">
    <property type="entry name" value="GGDEF"/>
    <property type="match status" value="1"/>
</dbReference>
<evidence type="ECO:0000313" key="13">
    <source>
        <dbReference type="EMBL" id="MDE9618501.1"/>
    </source>
</evidence>
<dbReference type="SUPFAM" id="SSF55073">
    <property type="entry name" value="Nucleotide cyclase"/>
    <property type="match status" value="1"/>
</dbReference>
<dbReference type="InterPro" id="IPR043128">
    <property type="entry name" value="Rev_trsase/Diguanyl_cyclase"/>
</dbReference>
<dbReference type="GO" id="GO:1902201">
    <property type="term" value="P:negative regulation of bacterial-type flagellum-dependent cell motility"/>
    <property type="evidence" value="ECO:0007669"/>
    <property type="project" value="TreeGrafter"/>
</dbReference>
<dbReference type="CDD" id="cd01949">
    <property type="entry name" value="GGDEF"/>
    <property type="match status" value="1"/>
</dbReference>
<protein>
    <recommendedName>
        <fullName evidence="4">diguanylate cyclase</fullName>
        <ecNumber evidence="4">2.7.7.65</ecNumber>
    </recommendedName>
</protein>
<dbReference type="Pfam" id="PF02743">
    <property type="entry name" value="dCache_1"/>
    <property type="match status" value="1"/>
</dbReference>
<dbReference type="PROSITE" id="PS50887">
    <property type="entry name" value="GGDEF"/>
    <property type="match status" value="1"/>
</dbReference>
<dbReference type="PANTHER" id="PTHR45138">
    <property type="entry name" value="REGULATORY COMPONENTS OF SENSORY TRANSDUCTION SYSTEM"/>
    <property type="match status" value="1"/>
</dbReference>
<sequence length="508" mass="58623">MKNYNTNSTIACLFFIPLIPFIVMCAYTYFYIDLSSRNEFKNTMSRFTVNASKANIETPLNEIKLVFRSLSANTDEEDIEKYLSDQPTDLNTVIPAITDSTIFFSNVMVSNSNDKYKTYPSSELVDFSPHSRPWYPLTATKDFISYSEPYSSIFDDINGTSKSKKKAITVSMNLFNKQSKLIGNIAFDLDLKSISSTINNKTPPYNGRFLITSSNGEIVLSANKMEILRKKIPQNWLELASNIEGDFYDDQEKVFVFYKAYNNPDWLALTVVSKNDYHDITGVAKKTFWIVMLSCILFYMVVVILVKLYMEKIISRLYMGIHGINPKKDKITISSIYENIKENKKHLERAMYESTTDGLTNIFNRRKFDEDTRNLFNKKQTFYLAMIDIDDFKKINDMYGHDIGDSVLKVVSKIGMQVIGNEHNIYRFGGEELCVIYEGEDYDYFYQLIDTWLKMVSIRKWREIELSVTFSAGISSNKNMDSVEQVLKNADENLYLAKAEGKNRIVGM</sequence>
<evidence type="ECO:0000256" key="9">
    <source>
        <dbReference type="ARBA" id="ARBA00023136"/>
    </source>
</evidence>
<dbReference type="CDD" id="cd18773">
    <property type="entry name" value="PDC1_HK_sensor"/>
    <property type="match status" value="1"/>
</dbReference>
<keyword evidence="5" id="KW-1003">Cell membrane</keyword>
<comment type="cofactor">
    <cofactor evidence="1">
        <name>Mg(2+)</name>
        <dbReference type="ChEBI" id="CHEBI:18420"/>
    </cofactor>
</comment>
<comment type="subcellular location">
    <subcellularLocation>
        <location evidence="2">Cell membrane</location>
        <topology evidence="2">Multi-pass membrane protein</topology>
    </subcellularLocation>
</comment>
<evidence type="ECO:0000256" key="3">
    <source>
        <dbReference type="ARBA" id="ARBA00004665"/>
    </source>
</evidence>
<dbReference type="GO" id="GO:0005525">
    <property type="term" value="F:GTP binding"/>
    <property type="evidence" value="ECO:0007669"/>
    <property type="project" value="UniProtKB-KW"/>
</dbReference>
<dbReference type="InterPro" id="IPR029787">
    <property type="entry name" value="Nucleotide_cyclase"/>
</dbReference>
<dbReference type="EC" id="2.7.7.65" evidence="4"/>
<organism evidence="13 14">
    <name type="scientific">Citrobacter portucalensis</name>
    <dbReference type="NCBI Taxonomy" id="1639133"/>
    <lineage>
        <taxon>Bacteria</taxon>
        <taxon>Pseudomonadati</taxon>
        <taxon>Pseudomonadota</taxon>
        <taxon>Gammaproteobacteria</taxon>
        <taxon>Enterobacterales</taxon>
        <taxon>Enterobacteriaceae</taxon>
        <taxon>Citrobacter</taxon>
        <taxon>Citrobacter freundii complex</taxon>
    </lineage>
</organism>
<dbReference type="EMBL" id="JAKIHW010000009">
    <property type="protein sequence ID" value="MDE9618501.1"/>
    <property type="molecule type" value="Genomic_DNA"/>
</dbReference>
<dbReference type="NCBIfam" id="TIGR00254">
    <property type="entry name" value="GGDEF"/>
    <property type="match status" value="1"/>
</dbReference>
<dbReference type="GO" id="GO:0005886">
    <property type="term" value="C:plasma membrane"/>
    <property type="evidence" value="ECO:0007669"/>
    <property type="project" value="UniProtKB-SubCell"/>
</dbReference>
<evidence type="ECO:0000256" key="5">
    <source>
        <dbReference type="ARBA" id="ARBA00022475"/>
    </source>
</evidence>
<keyword evidence="8" id="KW-0342">GTP-binding</keyword>
<evidence type="ECO:0000256" key="1">
    <source>
        <dbReference type="ARBA" id="ARBA00001946"/>
    </source>
</evidence>
<dbReference type="InterPro" id="IPR050469">
    <property type="entry name" value="Diguanylate_Cyclase"/>
</dbReference>
<evidence type="ECO:0000259" key="12">
    <source>
        <dbReference type="PROSITE" id="PS50887"/>
    </source>
</evidence>
<dbReference type="GO" id="GO:0043709">
    <property type="term" value="P:cell adhesion involved in single-species biofilm formation"/>
    <property type="evidence" value="ECO:0007669"/>
    <property type="project" value="TreeGrafter"/>
</dbReference>
<proteinExistence type="predicted"/>
<dbReference type="AlphaFoldDB" id="A0A9X4GK92"/>
<keyword evidence="9 11" id="KW-0472">Membrane</keyword>
<reference evidence="13" key="1">
    <citation type="submission" date="2022-01" db="EMBL/GenBank/DDBJ databases">
        <title>Genetic Characterization of Carbapenem-resistant Citrobacter spp. from China: a multicenter study.</title>
        <authorList>
            <person name="Ye L."/>
        </authorList>
    </citation>
    <scope>NUCLEOTIDE SEQUENCE</scope>
    <source>
        <strain evidence="13">IR5432</strain>
    </source>
</reference>
<dbReference type="InterPro" id="IPR000160">
    <property type="entry name" value="GGDEF_dom"/>
</dbReference>
<evidence type="ECO:0000256" key="4">
    <source>
        <dbReference type="ARBA" id="ARBA00012528"/>
    </source>
</evidence>
<feature type="transmembrane region" description="Helical" evidence="11">
    <location>
        <begin position="288"/>
        <end position="309"/>
    </location>
</feature>
<evidence type="ECO:0000256" key="10">
    <source>
        <dbReference type="ARBA" id="ARBA00034247"/>
    </source>
</evidence>
<gene>
    <name evidence="13" type="ORF">L2111_10495</name>
</gene>
<keyword evidence="6 11" id="KW-0812">Transmembrane</keyword>
<dbReference type="RefSeq" id="WP_275397697.1">
    <property type="nucleotide sequence ID" value="NZ_JAKIHW010000009.1"/>
</dbReference>
<evidence type="ECO:0000256" key="7">
    <source>
        <dbReference type="ARBA" id="ARBA00022989"/>
    </source>
</evidence>
<accession>A0A9X4GK92</accession>
<dbReference type="Proteomes" id="UP001147005">
    <property type="component" value="Unassembled WGS sequence"/>
</dbReference>
<evidence type="ECO:0000256" key="6">
    <source>
        <dbReference type="ARBA" id="ARBA00022692"/>
    </source>
</evidence>
<keyword evidence="7 11" id="KW-1133">Transmembrane helix</keyword>
<evidence type="ECO:0000313" key="14">
    <source>
        <dbReference type="Proteomes" id="UP001147005"/>
    </source>
</evidence>